<dbReference type="InParanoid" id="A7EG55"/>
<dbReference type="GeneID" id="5490560"/>
<sequence length="165" mass="18803">MGLKMLNFCRTVIQKIEPSHVDTCFATKKQGCGIDYPYMENADVAVSDKARSSEHYSEMDRESATQNDISQRGSSPSGKAMDRQREAQEYIRNRRAQATVADEADENVMVNNVSQFGPQNISTESEDDEQKLLITLAEKYNYNLYLTNDDFKAPGELWKSHNRAY</sequence>
<proteinExistence type="predicted"/>
<dbReference type="RefSeq" id="XP_001594489.1">
    <property type="nucleotide sequence ID" value="XM_001594439.1"/>
</dbReference>
<dbReference type="EMBL" id="CH476625">
    <property type="protein sequence ID" value="EDO01821.1"/>
    <property type="molecule type" value="Genomic_DNA"/>
</dbReference>
<dbReference type="AlphaFoldDB" id="A7EG55"/>
<protein>
    <submittedName>
        <fullName evidence="2">Uncharacterized protein</fullName>
    </submittedName>
</protein>
<dbReference type="Proteomes" id="UP000001312">
    <property type="component" value="Unassembled WGS sequence"/>
</dbReference>
<feature type="compositionally biased region" description="Polar residues" evidence="1">
    <location>
        <begin position="64"/>
        <end position="77"/>
    </location>
</feature>
<evidence type="ECO:0000256" key="1">
    <source>
        <dbReference type="SAM" id="MobiDB-lite"/>
    </source>
</evidence>
<keyword evidence="3" id="KW-1185">Reference proteome</keyword>
<organism evidence="2 3">
    <name type="scientific">Sclerotinia sclerotiorum (strain ATCC 18683 / 1980 / Ss-1)</name>
    <name type="common">White mold</name>
    <name type="synonym">Whetzelinia sclerotiorum</name>
    <dbReference type="NCBI Taxonomy" id="665079"/>
    <lineage>
        <taxon>Eukaryota</taxon>
        <taxon>Fungi</taxon>
        <taxon>Dikarya</taxon>
        <taxon>Ascomycota</taxon>
        <taxon>Pezizomycotina</taxon>
        <taxon>Leotiomycetes</taxon>
        <taxon>Helotiales</taxon>
        <taxon>Sclerotiniaceae</taxon>
        <taxon>Sclerotinia</taxon>
    </lineage>
</organism>
<dbReference type="KEGG" id="ssl:SS1G_04296"/>
<gene>
    <name evidence="2" type="ORF">SS1G_04296</name>
</gene>
<evidence type="ECO:0000313" key="3">
    <source>
        <dbReference type="Proteomes" id="UP000001312"/>
    </source>
</evidence>
<accession>A7EG55</accession>
<dbReference type="HOGENOM" id="CLU_1611777_0_0_1"/>
<name>A7EG55_SCLS1</name>
<reference evidence="3" key="1">
    <citation type="journal article" date="2011" name="PLoS Genet.">
        <title>Genomic analysis of the necrotrophic fungal pathogens Sclerotinia sclerotiorum and Botrytis cinerea.</title>
        <authorList>
            <person name="Amselem J."/>
            <person name="Cuomo C.A."/>
            <person name="van Kan J.A."/>
            <person name="Viaud M."/>
            <person name="Benito E.P."/>
            <person name="Couloux A."/>
            <person name="Coutinho P.M."/>
            <person name="de Vries R.P."/>
            <person name="Dyer P.S."/>
            <person name="Fillinger S."/>
            <person name="Fournier E."/>
            <person name="Gout L."/>
            <person name="Hahn M."/>
            <person name="Kohn L."/>
            <person name="Lapalu N."/>
            <person name="Plummer K.M."/>
            <person name="Pradier J.M."/>
            <person name="Quevillon E."/>
            <person name="Sharon A."/>
            <person name="Simon A."/>
            <person name="ten Have A."/>
            <person name="Tudzynski B."/>
            <person name="Tudzynski P."/>
            <person name="Wincker P."/>
            <person name="Andrew M."/>
            <person name="Anthouard V."/>
            <person name="Beever R.E."/>
            <person name="Beffa R."/>
            <person name="Benoit I."/>
            <person name="Bouzid O."/>
            <person name="Brault B."/>
            <person name="Chen Z."/>
            <person name="Choquer M."/>
            <person name="Collemare J."/>
            <person name="Cotton P."/>
            <person name="Danchin E.G."/>
            <person name="Da Silva C."/>
            <person name="Gautier A."/>
            <person name="Giraud C."/>
            <person name="Giraud T."/>
            <person name="Gonzalez C."/>
            <person name="Grossetete S."/>
            <person name="Guldener U."/>
            <person name="Henrissat B."/>
            <person name="Howlett B.J."/>
            <person name="Kodira C."/>
            <person name="Kretschmer M."/>
            <person name="Lappartient A."/>
            <person name="Leroch M."/>
            <person name="Levis C."/>
            <person name="Mauceli E."/>
            <person name="Neuveglise C."/>
            <person name="Oeser B."/>
            <person name="Pearson M."/>
            <person name="Poulain J."/>
            <person name="Poussereau N."/>
            <person name="Quesneville H."/>
            <person name="Rascle C."/>
            <person name="Schumacher J."/>
            <person name="Segurens B."/>
            <person name="Sexton A."/>
            <person name="Silva E."/>
            <person name="Sirven C."/>
            <person name="Soanes D.M."/>
            <person name="Talbot N.J."/>
            <person name="Templeton M."/>
            <person name="Yandava C."/>
            <person name="Yarden O."/>
            <person name="Zeng Q."/>
            <person name="Rollins J.A."/>
            <person name="Lebrun M.H."/>
            <person name="Dickman M."/>
        </authorList>
    </citation>
    <scope>NUCLEOTIDE SEQUENCE [LARGE SCALE GENOMIC DNA]</scope>
    <source>
        <strain evidence="3">ATCC 18683 / 1980 / Ss-1</strain>
    </source>
</reference>
<evidence type="ECO:0000313" key="2">
    <source>
        <dbReference type="EMBL" id="EDO01821.1"/>
    </source>
</evidence>
<feature type="compositionally biased region" description="Basic and acidic residues" evidence="1">
    <location>
        <begin position="49"/>
        <end position="63"/>
    </location>
</feature>
<feature type="region of interest" description="Disordered" evidence="1">
    <location>
        <begin position="49"/>
        <end position="85"/>
    </location>
</feature>